<gene>
    <name evidence="2" type="ORF">MPIPNATIZW_LOCUS26</name>
</gene>
<feature type="compositionally biased region" description="Low complexity" evidence="1">
    <location>
        <begin position="117"/>
        <end position="128"/>
    </location>
</feature>
<name>A0ABN9Z0J9_PIPNA</name>
<evidence type="ECO:0000313" key="2">
    <source>
        <dbReference type="EMBL" id="CAK6431720.1"/>
    </source>
</evidence>
<feature type="region of interest" description="Disordered" evidence="1">
    <location>
        <begin position="79"/>
        <end position="137"/>
    </location>
</feature>
<dbReference type="Proteomes" id="UP001314169">
    <property type="component" value="Chromosome 1"/>
</dbReference>
<reference evidence="2" key="1">
    <citation type="submission" date="2023-12" db="EMBL/GenBank/DDBJ databases">
        <authorList>
            <person name="Brown T."/>
        </authorList>
    </citation>
    <scope>NUCLEOTIDE SEQUENCE</scope>
</reference>
<organism evidence="2 3">
    <name type="scientific">Pipistrellus nathusii</name>
    <name type="common">Nathusius' pipistrelle</name>
    <dbReference type="NCBI Taxonomy" id="59473"/>
    <lineage>
        <taxon>Eukaryota</taxon>
        <taxon>Metazoa</taxon>
        <taxon>Chordata</taxon>
        <taxon>Craniata</taxon>
        <taxon>Vertebrata</taxon>
        <taxon>Euteleostomi</taxon>
        <taxon>Mammalia</taxon>
        <taxon>Eutheria</taxon>
        <taxon>Laurasiatheria</taxon>
        <taxon>Chiroptera</taxon>
        <taxon>Yangochiroptera</taxon>
        <taxon>Vespertilionidae</taxon>
        <taxon>Pipistrellus</taxon>
    </lineage>
</organism>
<proteinExistence type="predicted"/>
<sequence>MALPGPPEQPRGAPRRAPGLLELGALCLDSDIVLGFTSHLLRRRAKVRRRGRGAGRSAAWRRARAAPIGPVPVPAASWRRRLDRGAGTGPRRAGPVGEAWRRRRLPSRRHRPRRGWVRPGARRAGAGPPHAPRPCVWDRSCGCGRPWS</sequence>
<accession>A0ABN9Z0J9</accession>
<evidence type="ECO:0000256" key="1">
    <source>
        <dbReference type="SAM" id="MobiDB-lite"/>
    </source>
</evidence>
<keyword evidence="3" id="KW-1185">Reference proteome</keyword>
<evidence type="ECO:0000313" key="3">
    <source>
        <dbReference type="Proteomes" id="UP001314169"/>
    </source>
</evidence>
<feature type="compositionally biased region" description="Basic residues" evidence="1">
    <location>
        <begin position="101"/>
        <end position="116"/>
    </location>
</feature>
<dbReference type="EMBL" id="OY882858">
    <property type="protein sequence ID" value="CAK6431720.1"/>
    <property type="molecule type" value="Genomic_DNA"/>
</dbReference>
<protein>
    <submittedName>
        <fullName evidence="2">Uncharacterized protein</fullName>
    </submittedName>
</protein>